<reference evidence="3 4" key="1">
    <citation type="journal article" date="2014" name="Proc. Natl. Acad. Sci. U.S.A.">
        <title>Functional type 2 photosynthetic reaction centers found in the rare bacterial phylum Gemmatimonadetes.</title>
        <authorList>
            <person name="Zeng Y."/>
            <person name="Feng F."/>
            <person name="Medova H."/>
            <person name="Dean J."/>
            <person name="Koblizek M."/>
        </authorList>
    </citation>
    <scope>NUCLEOTIDE SEQUENCE [LARGE SCALE GENOMIC DNA]</scope>
    <source>
        <strain evidence="3 4">AP64</strain>
    </source>
</reference>
<evidence type="ECO:0000256" key="1">
    <source>
        <dbReference type="ARBA" id="ARBA00007884"/>
    </source>
</evidence>
<dbReference type="eggNOG" id="COG0702">
    <property type="taxonomic scope" value="Bacteria"/>
</dbReference>
<dbReference type="SUPFAM" id="SSF49785">
    <property type="entry name" value="Galactose-binding domain-like"/>
    <property type="match status" value="1"/>
</dbReference>
<evidence type="ECO:0000313" key="3">
    <source>
        <dbReference type="EMBL" id="AMW06086.1"/>
    </source>
</evidence>
<dbReference type="RefSeq" id="WP_026848183.1">
    <property type="nucleotide sequence ID" value="NZ_CP011454.1"/>
</dbReference>
<proteinExistence type="inferred from homology"/>
<dbReference type="Pfam" id="PF08547">
    <property type="entry name" value="CIA30"/>
    <property type="match status" value="1"/>
</dbReference>
<protein>
    <recommendedName>
        <fullName evidence="2">NADH:ubiquinone oxidoreductase intermediate-associated protein 30 domain-containing protein</fullName>
    </recommendedName>
</protein>
<sequence length="169" mass="18369">MPLLLDDFTEASEVIAARWSVFSDRVMGGVSTANATLGWVDGQYALRLTGNVSLEHNGGFVQVARALNNGAGRPFDASGYDGIGLRLWGAGGPYFLHLRTEDCRAPWQYYSAPLPVDGAWEELVVPWHECEPVSLREPLDPSRLIRLGIVAAKRAFSANVAVARVTCIP</sequence>
<gene>
    <name evidence="3" type="ORF">GEMMAAP_17435</name>
</gene>
<accession>A0A143BLZ8</accession>
<name>A0A143BLZ8_9BACT</name>
<evidence type="ECO:0000259" key="2">
    <source>
        <dbReference type="Pfam" id="PF08547"/>
    </source>
</evidence>
<dbReference type="OrthoDB" id="442188at2"/>
<keyword evidence="4" id="KW-1185">Reference proteome</keyword>
<dbReference type="PANTHER" id="PTHR13194">
    <property type="entry name" value="COMPLEX I INTERMEDIATE-ASSOCIATED PROTEIN 30"/>
    <property type="match status" value="1"/>
</dbReference>
<dbReference type="InterPro" id="IPR039131">
    <property type="entry name" value="NDUFAF1"/>
</dbReference>
<dbReference type="InterPro" id="IPR008979">
    <property type="entry name" value="Galactose-bd-like_sf"/>
</dbReference>
<dbReference type="STRING" id="1379270.GEMMAAP_17435"/>
<dbReference type="AlphaFoldDB" id="A0A143BLZ8"/>
<feature type="domain" description="NADH:ubiquinone oxidoreductase intermediate-associated protein 30" evidence="2">
    <location>
        <begin position="16"/>
        <end position="153"/>
    </location>
</feature>
<dbReference type="KEGG" id="gph:GEMMAAP_17435"/>
<organism evidence="3 4">
    <name type="scientific">Gemmatimonas phototrophica</name>
    <dbReference type="NCBI Taxonomy" id="1379270"/>
    <lineage>
        <taxon>Bacteria</taxon>
        <taxon>Pseudomonadati</taxon>
        <taxon>Gemmatimonadota</taxon>
        <taxon>Gemmatimonadia</taxon>
        <taxon>Gemmatimonadales</taxon>
        <taxon>Gemmatimonadaceae</taxon>
        <taxon>Gemmatimonas</taxon>
    </lineage>
</organism>
<dbReference type="Proteomes" id="UP000076404">
    <property type="component" value="Chromosome"/>
</dbReference>
<dbReference type="InterPro" id="IPR013857">
    <property type="entry name" value="NADH-UbQ_OxRdtase-assoc_prot30"/>
</dbReference>
<comment type="similarity">
    <text evidence="1">Belongs to the CIA30 family.</text>
</comment>
<reference evidence="3 4" key="2">
    <citation type="journal article" date="2016" name="Environ. Microbiol. Rep.">
        <title>Metagenomic evidence for the presence of phototrophic Gemmatimonadetes bacteria in diverse environments.</title>
        <authorList>
            <person name="Zeng Y."/>
            <person name="Baumbach J."/>
            <person name="Barbosa E.G."/>
            <person name="Azevedo V."/>
            <person name="Zhang C."/>
            <person name="Koblizek M."/>
        </authorList>
    </citation>
    <scope>NUCLEOTIDE SEQUENCE [LARGE SCALE GENOMIC DNA]</scope>
    <source>
        <strain evidence="3 4">AP64</strain>
    </source>
</reference>
<evidence type="ECO:0000313" key="4">
    <source>
        <dbReference type="Proteomes" id="UP000076404"/>
    </source>
</evidence>
<dbReference type="PANTHER" id="PTHR13194:SF19">
    <property type="entry name" value="NAD(P)-BINDING ROSSMANN-FOLD SUPERFAMILY PROTEIN"/>
    <property type="match status" value="1"/>
</dbReference>
<dbReference type="EMBL" id="CP011454">
    <property type="protein sequence ID" value="AMW06086.1"/>
    <property type="molecule type" value="Genomic_DNA"/>
</dbReference>